<evidence type="ECO:0000259" key="18">
    <source>
        <dbReference type="PROSITE" id="PS50222"/>
    </source>
</evidence>
<keyword evidence="7" id="KW-0677">Repeat</keyword>
<dbReference type="InterPro" id="IPR000719">
    <property type="entry name" value="Prot_kinase_dom"/>
</dbReference>
<dbReference type="SMART" id="SM00054">
    <property type="entry name" value="EFh"/>
    <property type="match status" value="4"/>
</dbReference>
<comment type="caution">
    <text evidence="19">The sequence shown here is derived from an EMBL/GenBank/DDBJ whole genome shotgun (WGS) entry which is preliminary data.</text>
</comment>
<dbReference type="GO" id="GO:0106310">
    <property type="term" value="F:protein serine kinase activity"/>
    <property type="evidence" value="ECO:0007669"/>
    <property type="project" value="RHEA"/>
</dbReference>
<evidence type="ECO:0000256" key="12">
    <source>
        <dbReference type="ARBA" id="ARBA00023288"/>
    </source>
</evidence>
<dbReference type="CDD" id="cd00051">
    <property type="entry name" value="EFh"/>
    <property type="match status" value="1"/>
</dbReference>
<comment type="similarity">
    <text evidence="13">Belongs to the protein kinase superfamily. Ser/Thr protein kinase family. CDPK subfamily.</text>
</comment>
<comment type="catalytic activity">
    <reaction evidence="15">
        <text>L-seryl-[protein] + ATP = O-phospho-L-seryl-[protein] + ADP + H(+)</text>
        <dbReference type="Rhea" id="RHEA:17989"/>
        <dbReference type="Rhea" id="RHEA-COMP:9863"/>
        <dbReference type="Rhea" id="RHEA-COMP:11604"/>
        <dbReference type="ChEBI" id="CHEBI:15378"/>
        <dbReference type="ChEBI" id="CHEBI:29999"/>
        <dbReference type="ChEBI" id="CHEBI:30616"/>
        <dbReference type="ChEBI" id="CHEBI:83421"/>
        <dbReference type="ChEBI" id="CHEBI:456216"/>
        <dbReference type="EC" id="2.7.11.1"/>
    </reaction>
</comment>
<dbReference type="Gene3D" id="1.10.238.10">
    <property type="entry name" value="EF-hand"/>
    <property type="match status" value="2"/>
</dbReference>
<evidence type="ECO:0000313" key="19">
    <source>
        <dbReference type="EMBL" id="KFG42990.1"/>
    </source>
</evidence>
<evidence type="ECO:0000256" key="9">
    <source>
        <dbReference type="ARBA" id="ARBA00022777"/>
    </source>
</evidence>
<evidence type="ECO:0000256" key="14">
    <source>
        <dbReference type="ARBA" id="ARBA00047899"/>
    </source>
</evidence>
<dbReference type="Proteomes" id="UP000028828">
    <property type="component" value="Unassembled WGS sequence"/>
</dbReference>
<evidence type="ECO:0000259" key="17">
    <source>
        <dbReference type="PROSITE" id="PS50011"/>
    </source>
</evidence>
<protein>
    <recommendedName>
        <fullName evidence="2">non-specific serine/threonine protein kinase</fullName>
        <ecNumber evidence="2">2.7.11.1</ecNumber>
    </recommendedName>
</protein>
<dbReference type="SMART" id="SM00220">
    <property type="entry name" value="S_TKc"/>
    <property type="match status" value="1"/>
</dbReference>
<sequence>MMPVAATKTSPVTAVVPGDSVACSRLQMRLNGDATGAQGFCVSTPRTEKASATRCSTPCNMFSGRNTDVPEDGKDAAAVGEGNTKRGLDDFDADYGCRGGDCCDTSTKPHFFSLCTKCANEGKDKSQHDRREPVRGLIIRSESFMNASEASRWEIEAQCNSTCPGDGFDGASGTTAADGIPASPQPEAPVFDRSKIVHEVLLKDGQQITDIYDTPNGTSLGKGSYGSVVKAKDLKTGIMRAIKIVYKPRIDNVTRLKREILIMKRLDHPNIIKLLEVYEDMKNLYLVMELCTGGELFERIIKSGHFSERYAASLMKQVFSAASYCHSQNVIHRDLKPENLLYADSSPLSALKVIDWGFAARCGKSHKFSSVVGTPYYVAPEVLFGKYGSECDMWSAGVILYILLCGYPPFHGKDNQEILKKVQVGEYSFDPRHWRRVSDHAKDLVKRCLTYVPGKRISAAEALRHPWIQCYTAGAGRPERPIPARLGGDLIERFKAFQRLHKLKKLAITCVAYQLNDADIGMLHDAFAALDTNADGVLTVAEIQQGLKQCCVAGEEINDILKEMDTDGNGTIDYTEFIAASIDHKIYEQESACQAAFKVFDLDGDGKITVDELQKVLETRCVQEAFSKEAVAEMMKEGDSNNDGCIDFDEFMRMMRSRQRKASESLSPLARARALLYRRYEN</sequence>
<reference evidence="19 20" key="1">
    <citation type="submission" date="2014-03" db="EMBL/GenBank/DDBJ databases">
        <authorList>
            <person name="Sibley D."/>
            <person name="Venepally P."/>
            <person name="Karamycheva S."/>
            <person name="Hadjithomas M."/>
            <person name="Khan A."/>
            <person name="Brunk B."/>
            <person name="Roos D."/>
            <person name="Caler E."/>
            <person name="Lorenzi H."/>
        </authorList>
    </citation>
    <scope>NUCLEOTIDE SEQUENCE [LARGE SCALE GENOMIC DNA]</scope>
    <source>
        <strain evidence="20">p89</strain>
    </source>
</reference>
<dbReference type="AlphaFoldDB" id="A0A086KF22"/>
<keyword evidence="10" id="KW-0106">Calcium</keyword>
<evidence type="ECO:0000256" key="3">
    <source>
        <dbReference type="ARBA" id="ARBA00022527"/>
    </source>
</evidence>
<dbReference type="GO" id="GO:0005524">
    <property type="term" value="F:ATP binding"/>
    <property type="evidence" value="ECO:0007669"/>
    <property type="project" value="UniProtKB-UniRule"/>
</dbReference>
<dbReference type="PROSITE" id="PS00107">
    <property type="entry name" value="PROTEIN_KINASE_ATP"/>
    <property type="match status" value="1"/>
</dbReference>
<evidence type="ECO:0000313" key="20">
    <source>
        <dbReference type="Proteomes" id="UP000028828"/>
    </source>
</evidence>
<keyword evidence="3" id="KW-0723">Serine/threonine-protein kinase</keyword>
<dbReference type="SUPFAM" id="SSF56112">
    <property type="entry name" value="Protein kinase-like (PK-like)"/>
    <property type="match status" value="1"/>
</dbReference>
<evidence type="ECO:0000256" key="2">
    <source>
        <dbReference type="ARBA" id="ARBA00012513"/>
    </source>
</evidence>
<evidence type="ECO:0000256" key="8">
    <source>
        <dbReference type="ARBA" id="ARBA00022741"/>
    </source>
</evidence>
<dbReference type="PROSITE" id="PS00108">
    <property type="entry name" value="PROTEIN_KINASE_ST"/>
    <property type="match status" value="1"/>
</dbReference>
<dbReference type="VEuPathDB" id="ToxoDB:TGP89_224950"/>
<feature type="domain" description="Protein kinase" evidence="17">
    <location>
        <begin position="214"/>
        <end position="468"/>
    </location>
</feature>
<dbReference type="PROSITE" id="PS50222">
    <property type="entry name" value="EF_HAND_2"/>
    <property type="match status" value="3"/>
</dbReference>
<evidence type="ECO:0000256" key="13">
    <source>
        <dbReference type="ARBA" id="ARBA00024334"/>
    </source>
</evidence>
<dbReference type="Pfam" id="PF13499">
    <property type="entry name" value="EF-hand_7"/>
    <property type="match status" value="2"/>
</dbReference>
<keyword evidence="5 19" id="KW-0808">Transferase</keyword>
<keyword evidence="12" id="KW-0449">Lipoprotein</keyword>
<dbReference type="CDD" id="cd05117">
    <property type="entry name" value="STKc_CAMK"/>
    <property type="match status" value="1"/>
</dbReference>
<proteinExistence type="inferred from homology"/>
<keyword evidence="9 19" id="KW-0418">Kinase</keyword>
<dbReference type="OrthoDB" id="40902at2759"/>
<dbReference type="EMBL" id="AEYI02000979">
    <property type="protein sequence ID" value="KFG42990.1"/>
    <property type="molecule type" value="Genomic_DNA"/>
</dbReference>
<gene>
    <name evidence="19" type="ORF">TGP89_224950</name>
</gene>
<dbReference type="PROSITE" id="PS00018">
    <property type="entry name" value="EF_HAND_1"/>
    <property type="match status" value="3"/>
</dbReference>
<comment type="catalytic activity">
    <reaction evidence="14">
        <text>L-threonyl-[protein] + ATP = O-phospho-L-threonyl-[protein] + ADP + H(+)</text>
        <dbReference type="Rhea" id="RHEA:46608"/>
        <dbReference type="Rhea" id="RHEA-COMP:11060"/>
        <dbReference type="Rhea" id="RHEA-COMP:11605"/>
        <dbReference type="ChEBI" id="CHEBI:15378"/>
        <dbReference type="ChEBI" id="CHEBI:30013"/>
        <dbReference type="ChEBI" id="CHEBI:30616"/>
        <dbReference type="ChEBI" id="CHEBI:61977"/>
        <dbReference type="ChEBI" id="CHEBI:456216"/>
        <dbReference type="EC" id="2.7.11.1"/>
    </reaction>
</comment>
<keyword evidence="8 16" id="KW-0547">Nucleotide-binding</keyword>
<dbReference type="FunFam" id="3.30.200.20:FF:000315">
    <property type="entry name" value="Calcium-dependent protein kinase 3"/>
    <property type="match status" value="1"/>
</dbReference>
<keyword evidence="4" id="KW-0597">Phosphoprotein</keyword>
<dbReference type="FunFam" id="1.10.238.10:FF:000003">
    <property type="entry name" value="Calmodulin A"/>
    <property type="match status" value="1"/>
</dbReference>
<dbReference type="InterPro" id="IPR050205">
    <property type="entry name" value="CDPK_Ser/Thr_kinases"/>
</dbReference>
<dbReference type="InterPro" id="IPR011009">
    <property type="entry name" value="Kinase-like_dom_sf"/>
</dbReference>
<dbReference type="InterPro" id="IPR011992">
    <property type="entry name" value="EF-hand-dom_pair"/>
</dbReference>
<dbReference type="Pfam" id="PF00069">
    <property type="entry name" value="Pkinase"/>
    <property type="match status" value="1"/>
</dbReference>
<accession>A0A086KF22</accession>
<evidence type="ECO:0000256" key="10">
    <source>
        <dbReference type="ARBA" id="ARBA00022837"/>
    </source>
</evidence>
<keyword evidence="6" id="KW-0479">Metal-binding</keyword>
<comment type="cofactor">
    <cofactor evidence="1">
        <name>Mg(2+)</name>
        <dbReference type="ChEBI" id="CHEBI:18420"/>
    </cofactor>
</comment>
<dbReference type="Gene3D" id="1.10.510.10">
    <property type="entry name" value="Transferase(Phosphotransferase) domain 1"/>
    <property type="match status" value="1"/>
</dbReference>
<keyword evidence="11 16" id="KW-0067">ATP-binding</keyword>
<dbReference type="GO" id="GO:0004674">
    <property type="term" value="F:protein serine/threonine kinase activity"/>
    <property type="evidence" value="ECO:0007669"/>
    <property type="project" value="UniProtKB-KW"/>
</dbReference>
<dbReference type="Gene3D" id="3.30.200.20">
    <property type="entry name" value="Phosphorylase Kinase, domain 1"/>
    <property type="match status" value="1"/>
</dbReference>
<dbReference type="InterPro" id="IPR017441">
    <property type="entry name" value="Protein_kinase_ATP_BS"/>
</dbReference>
<dbReference type="InterPro" id="IPR018247">
    <property type="entry name" value="EF_Hand_1_Ca_BS"/>
</dbReference>
<evidence type="ECO:0000256" key="16">
    <source>
        <dbReference type="PROSITE-ProRule" id="PRU10141"/>
    </source>
</evidence>
<name>A0A086KF22_TOXGO</name>
<dbReference type="InterPro" id="IPR002048">
    <property type="entry name" value="EF_hand_dom"/>
</dbReference>
<dbReference type="SMR" id="A0A086KF22"/>
<dbReference type="SUPFAM" id="SSF47473">
    <property type="entry name" value="EF-hand"/>
    <property type="match status" value="1"/>
</dbReference>
<evidence type="ECO:0000256" key="11">
    <source>
        <dbReference type="ARBA" id="ARBA00022840"/>
    </source>
</evidence>
<evidence type="ECO:0000256" key="1">
    <source>
        <dbReference type="ARBA" id="ARBA00001946"/>
    </source>
</evidence>
<dbReference type="InterPro" id="IPR008271">
    <property type="entry name" value="Ser/Thr_kinase_AS"/>
</dbReference>
<dbReference type="PROSITE" id="PS50011">
    <property type="entry name" value="PROTEIN_KINASE_DOM"/>
    <property type="match status" value="1"/>
</dbReference>
<feature type="binding site" evidence="16">
    <location>
        <position position="243"/>
    </location>
    <ligand>
        <name>ATP</name>
        <dbReference type="ChEBI" id="CHEBI:30616"/>
    </ligand>
</feature>
<evidence type="ECO:0000256" key="6">
    <source>
        <dbReference type="ARBA" id="ARBA00022723"/>
    </source>
</evidence>
<evidence type="ECO:0000256" key="4">
    <source>
        <dbReference type="ARBA" id="ARBA00022553"/>
    </source>
</evidence>
<organism evidence="19 20">
    <name type="scientific">Toxoplasma gondii p89</name>
    <dbReference type="NCBI Taxonomy" id="943119"/>
    <lineage>
        <taxon>Eukaryota</taxon>
        <taxon>Sar</taxon>
        <taxon>Alveolata</taxon>
        <taxon>Apicomplexa</taxon>
        <taxon>Conoidasida</taxon>
        <taxon>Coccidia</taxon>
        <taxon>Eucoccidiorida</taxon>
        <taxon>Eimeriorina</taxon>
        <taxon>Sarcocystidae</taxon>
        <taxon>Toxoplasma</taxon>
    </lineage>
</organism>
<evidence type="ECO:0000256" key="7">
    <source>
        <dbReference type="ARBA" id="ARBA00022737"/>
    </source>
</evidence>
<dbReference type="PANTHER" id="PTHR24349">
    <property type="entry name" value="SERINE/THREONINE-PROTEIN KINASE"/>
    <property type="match status" value="1"/>
</dbReference>
<feature type="domain" description="EF-hand" evidence="18">
    <location>
        <begin position="588"/>
        <end position="623"/>
    </location>
</feature>
<dbReference type="EC" id="2.7.11.1" evidence="2"/>
<dbReference type="GO" id="GO:0005509">
    <property type="term" value="F:calcium ion binding"/>
    <property type="evidence" value="ECO:0007669"/>
    <property type="project" value="InterPro"/>
</dbReference>
<evidence type="ECO:0000256" key="5">
    <source>
        <dbReference type="ARBA" id="ARBA00022679"/>
    </source>
</evidence>
<feature type="domain" description="EF-hand" evidence="18">
    <location>
        <begin position="626"/>
        <end position="661"/>
    </location>
</feature>
<evidence type="ECO:0000256" key="15">
    <source>
        <dbReference type="ARBA" id="ARBA00048679"/>
    </source>
</evidence>
<feature type="domain" description="EF-hand" evidence="18">
    <location>
        <begin position="552"/>
        <end position="587"/>
    </location>
</feature>
<dbReference type="FunFam" id="1.10.510.10:FF:000475">
    <property type="entry name" value="Calcium-dependent protein kinase 5"/>
    <property type="match status" value="1"/>
</dbReference>